<dbReference type="GO" id="GO:0032259">
    <property type="term" value="P:methylation"/>
    <property type="evidence" value="ECO:0007669"/>
    <property type="project" value="UniProtKB-KW"/>
</dbReference>
<proteinExistence type="predicted"/>
<dbReference type="EMBL" id="JAELXT010000003">
    <property type="protein sequence ID" value="MBJ6124766.1"/>
    <property type="molecule type" value="Genomic_DNA"/>
</dbReference>
<dbReference type="Gene3D" id="3.40.50.150">
    <property type="entry name" value="Vaccinia Virus protein VP39"/>
    <property type="match status" value="1"/>
</dbReference>
<dbReference type="Proteomes" id="UP000620670">
    <property type="component" value="Unassembled WGS sequence"/>
</dbReference>
<dbReference type="SUPFAM" id="SSF53335">
    <property type="entry name" value="S-adenosyl-L-methionine-dependent methyltransferases"/>
    <property type="match status" value="1"/>
</dbReference>
<gene>
    <name evidence="3" type="ORF">JAO75_05020</name>
</gene>
<dbReference type="InterPro" id="IPR018773">
    <property type="entry name" value="MeTrfase_reg_dom_prd"/>
</dbReference>
<comment type="caution">
    <text evidence="3">The sequence shown here is derived from an EMBL/GenBank/DDBJ whole genome shotgun (WGS) entry which is preliminary data.</text>
</comment>
<dbReference type="GO" id="GO:0008168">
    <property type="term" value="F:methyltransferase activity"/>
    <property type="evidence" value="ECO:0007669"/>
    <property type="project" value="UniProtKB-KW"/>
</dbReference>
<protein>
    <submittedName>
        <fullName evidence="3">Class I SAM-dependent methyltransferase</fullName>
    </submittedName>
</protein>
<evidence type="ECO:0000259" key="1">
    <source>
        <dbReference type="Pfam" id="PF08242"/>
    </source>
</evidence>
<dbReference type="Pfam" id="PF08242">
    <property type="entry name" value="Methyltransf_12"/>
    <property type="match status" value="1"/>
</dbReference>
<reference evidence="4" key="1">
    <citation type="submission" date="2020-12" db="EMBL/GenBank/DDBJ databases">
        <title>Hymenobacter sp.</title>
        <authorList>
            <person name="Kim M.K."/>
        </authorList>
    </citation>
    <scope>NUCLEOTIDE SEQUENCE [LARGE SCALE GENOMIC DNA]</scope>
    <source>
        <strain evidence="4">BT325</strain>
    </source>
</reference>
<dbReference type="CDD" id="cd02440">
    <property type="entry name" value="AdoMet_MTases"/>
    <property type="match status" value="1"/>
</dbReference>
<keyword evidence="4" id="KW-1185">Reference proteome</keyword>
<accession>A0ABS0XXI8</accession>
<feature type="domain" description="Methyltransferase regulatory" evidence="2">
    <location>
        <begin position="222"/>
        <end position="304"/>
    </location>
</feature>
<keyword evidence="3" id="KW-0489">Methyltransferase</keyword>
<dbReference type="RefSeq" id="WP_199047194.1">
    <property type="nucleotide sequence ID" value="NZ_JAELXT010000003.1"/>
</dbReference>
<dbReference type="InterPro" id="IPR029063">
    <property type="entry name" value="SAM-dependent_MTases_sf"/>
</dbReference>
<organism evidence="3 4">
    <name type="scientific">Microvirga splendida</name>
    <dbReference type="NCBI Taxonomy" id="2795727"/>
    <lineage>
        <taxon>Bacteria</taxon>
        <taxon>Pseudomonadati</taxon>
        <taxon>Pseudomonadota</taxon>
        <taxon>Alphaproteobacteria</taxon>
        <taxon>Hyphomicrobiales</taxon>
        <taxon>Methylobacteriaceae</taxon>
        <taxon>Microvirga</taxon>
    </lineage>
</organism>
<evidence type="ECO:0000259" key="2">
    <source>
        <dbReference type="Pfam" id="PF10119"/>
    </source>
</evidence>
<dbReference type="InterPro" id="IPR013217">
    <property type="entry name" value="Methyltransf_12"/>
</dbReference>
<evidence type="ECO:0000313" key="3">
    <source>
        <dbReference type="EMBL" id="MBJ6124766.1"/>
    </source>
</evidence>
<sequence>MANWSAGYVVDVEYTHGFYQELTPSLLGFLTLLQGVQAPDLGSSALTYCELGCGQGFSTNLLAAANPHIQFHATDFNPGHIVGAQSLAQAGGLQNVHFYDDSFADFLDRSDLPDFDFVCLHGIYSWISPENRRTIVEFIRRKLKPGGIVYISYNTMPGWASMMPLRRLLLEHMAARGSQLPGPARVKNFLDVADKLGKLDTRFFANHPKLSKRIEKLKDQNSNYIAHEYLNQDLEPFYFSDLARELVEAKLTWVGPANALENLDEVNLTKEQREFLAGIDDIALRQTTRDHIVDQQFRRDIFIKGAARLSAHQIREQWLETGFVLTAKGSRIPRELRGLRHGVKLHSGIYDPLIAVLEKGPRTLREIMAEPVLAQAGFSRLIQALTILVALGSCQPCLPTRGLDERKLRTERFNRVVADLSRFERKFGSFASPVTGGGIAADRISQLMWLSLEERETEMAHFVGSVLSAAGHRLLKDGKPLNDADQETELRQRIADFEQNTLGVWENLGLCAPSPQEAAEQRRLRA</sequence>
<keyword evidence="3" id="KW-0808">Transferase</keyword>
<dbReference type="Pfam" id="PF10119">
    <property type="entry name" value="MethyTransf_Reg"/>
    <property type="match status" value="1"/>
</dbReference>
<name>A0ABS0XXI8_9HYPH</name>
<feature type="domain" description="Methyltransferase type 12" evidence="1">
    <location>
        <begin position="50"/>
        <end position="148"/>
    </location>
</feature>
<evidence type="ECO:0000313" key="4">
    <source>
        <dbReference type="Proteomes" id="UP000620670"/>
    </source>
</evidence>